<evidence type="ECO:0000256" key="1">
    <source>
        <dbReference type="PROSITE-ProRule" id="PRU00221"/>
    </source>
</evidence>
<feature type="repeat" description="WD" evidence="1">
    <location>
        <begin position="126"/>
        <end position="160"/>
    </location>
</feature>
<dbReference type="SUPFAM" id="SSF50978">
    <property type="entry name" value="WD40 repeat-like"/>
    <property type="match status" value="2"/>
</dbReference>
<keyword evidence="1" id="KW-0853">WD repeat</keyword>
<dbReference type="PANTHER" id="PTHR19879:SF9">
    <property type="entry name" value="TRANSCRIPTION INITIATION FACTOR TFIID SUBUNIT 5"/>
    <property type="match status" value="1"/>
</dbReference>
<feature type="repeat" description="WD" evidence="1">
    <location>
        <begin position="245"/>
        <end position="280"/>
    </location>
</feature>
<name>A0ABV4CTM9_9BACT</name>
<protein>
    <submittedName>
        <fullName evidence="2">WD40 repeat domain-containing protein</fullName>
    </submittedName>
</protein>
<dbReference type="PANTHER" id="PTHR19879">
    <property type="entry name" value="TRANSCRIPTION INITIATION FACTOR TFIID"/>
    <property type="match status" value="1"/>
</dbReference>
<proteinExistence type="predicted"/>
<sequence>MRAIAIDSANDRIIIGGDNRCIKWWGLSDGKVLHSVEKMSRINSIRLSSDASMIVVSTYKGHVIVFDANGVELKRFKNQPGPIYDAVLSHDMSILIVASANGLIYKYDFTTSELLSKVDAHKIRSIKSVDISCDDRFIVSSSGDGHVKIWDSSSMSLINLLNFKDEALTSSRFSPDGKHILITSNSGTVRLFNLETNEIIWAEDISEVCIRCGSFSKDGTLIALGESYGVMRIVNAATGRTEKIFEVHTDAINDVEFGKDDSIVVTASHDNSVHIQEIKSNMADFQSETFDIHGTDISMHPFESIIAAITQHGHPATYNYDTDKKLVLPTSNSRIAAIAFSNISGILTGVLIDRDTNGNRHVTTWDSATGEITKTFNCHTVKDNNIRYSFYDEDMNIGGLSKPATIPDLTIRYSFDDRLLAISDDKKIELFNPVNGKRLRTINGIKGGIKCFDFSPIDNNIAVGGNSGTFHVIDAVSERILYTRNFKPERVVCVAYSRNGCRIAIALSSKSTVIYDSTLDQVITRIDSEWPIKAITFMHNDCYLIVATTQGLEIHDLLSDTSADKQAMNKYQNIDTLVTKDEYIYFSSKSHTVGRIYFPLKKTLRELIDDARRALGEFELTEEQRHKFYLDV</sequence>
<gene>
    <name evidence="2" type="ORF">AAK873_03790</name>
</gene>
<dbReference type="Gene3D" id="2.130.10.10">
    <property type="entry name" value="YVTN repeat-like/Quinoprotein amine dehydrogenase"/>
    <property type="match status" value="3"/>
</dbReference>
<dbReference type="Proteomes" id="UP001565200">
    <property type="component" value="Unassembled WGS sequence"/>
</dbReference>
<keyword evidence="3" id="KW-1185">Reference proteome</keyword>
<dbReference type="InterPro" id="IPR036322">
    <property type="entry name" value="WD40_repeat_dom_sf"/>
</dbReference>
<evidence type="ECO:0000313" key="3">
    <source>
        <dbReference type="Proteomes" id="UP001565200"/>
    </source>
</evidence>
<evidence type="ECO:0000313" key="2">
    <source>
        <dbReference type="EMBL" id="MEY8244742.1"/>
    </source>
</evidence>
<dbReference type="InterPro" id="IPR015943">
    <property type="entry name" value="WD40/YVTN_repeat-like_dom_sf"/>
</dbReference>
<dbReference type="InterPro" id="IPR001680">
    <property type="entry name" value="WD40_rpt"/>
</dbReference>
<comment type="caution">
    <text evidence="2">The sequence shown here is derived from an EMBL/GenBank/DDBJ whole genome shotgun (WGS) entry which is preliminary data.</text>
</comment>
<dbReference type="SMART" id="SM00564">
    <property type="entry name" value="PQQ"/>
    <property type="match status" value="3"/>
</dbReference>
<dbReference type="PROSITE" id="PS50082">
    <property type="entry name" value="WD_REPEATS_2"/>
    <property type="match status" value="2"/>
</dbReference>
<reference evidence="2 3" key="1">
    <citation type="submission" date="2024-03" db="EMBL/GenBank/DDBJ databases">
        <title>Mouse gut bacterial collection (mGBC) of GemPharmatech.</title>
        <authorList>
            <person name="He Y."/>
            <person name="Dong L."/>
            <person name="Wu D."/>
            <person name="Gao X."/>
            <person name="Lin Z."/>
        </authorList>
    </citation>
    <scope>NUCLEOTIDE SEQUENCE [LARGE SCALE GENOMIC DNA]</scope>
    <source>
        <strain evidence="2 3">54-13</strain>
    </source>
</reference>
<accession>A0ABV4CTM9</accession>
<dbReference type="SMART" id="SM00320">
    <property type="entry name" value="WD40"/>
    <property type="match status" value="8"/>
</dbReference>
<dbReference type="EMBL" id="JBCLPP010000007">
    <property type="protein sequence ID" value="MEY8244742.1"/>
    <property type="molecule type" value="Genomic_DNA"/>
</dbReference>
<dbReference type="InterPro" id="IPR018391">
    <property type="entry name" value="PQQ_b-propeller_rpt"/>
</dbReference>
<dbReference type="RefSeq" id="WP_148464220.1">
    <property type="nucleotide sequence ID" value="NZ_JBCLPP010000007.1"/>
</dbReference>
<dbReference type="Pfam" id="PF00400">
    <property type="entry name" value="WD40"/>
    <property type="match status" value="4"/>
</dbReference>
<organism evidence="2 3">
    <name type="scientific">Heminiphilus faecis</name>
    <dbReference type="NCBI Taxonomy" id="2601703"/>
    <lineage>
        <taxon>Bacteria</taxon>
        <taxon>Pseudomonadati</taxon>
        <taxon>Bacteroidota</taxon>
        <taxon>Bacteroidia</taxon>
        <taxon>Bacteroidales</taxon>
        <taxon>Muribaculaceae</taxon>
        <taxon>Heminiphilus</taxon>
    </lineage>
</organism>